<keyword evidence="1" id="KW-0677">Repeat</keyword>
<dbReference type="SMART" id="SM00060">
    <property type="entry name" value="FN3"/>
    <property type="match status" value="3"/>
</dbReference>
<dbReference type="InterPro" id="IPR050991">
    <property type="entry name" value="ECM_Regulatory_Proteins"/>
</dbReference>
<proteinExistence type="predicted"/>
<dbReference type="InterPro" id="IPR003961">
    <property type="entry name" value="FN3_dom"/>
</dbReference>
<dbReference type="Proteomes" id="UP000285517">
    <property type="component" value="Chromosome"/>
</dbReference>
<dbReference type="PANTHER" id="PTHR46708">
    <property type="entry name" value="TENASCIN"/>
    <property type="match status" value="1"/>
</dbReference>
<dbReference type="OrthoDB" id="1233892at2"/>
<dbReference type="RefSeq" id="WP_128250719.1">
    <property type="nucleotide sequence ID" value="NZ_CP034951.1"/>
</dbReference>
<keyword evidence="4" id="KW-1185">Reference proteome</keyword>
<accession>A0A410G4Z7</accession>
<dbReference type="KEGG" id="aev:EI546_11770"/>
<dbReference type="InterPro" id="IPR036116">
    <property type="entry name" value="FN3_sf"/>
</dbReference>
<sequence>MKKTLSYFLFLFIVVSCSTKDDAPANNCNASLTLETRGISTSSVILGWNDVLESQPAIYVAEFGPEGFNPGTGTIVETQEFEYRVEGLSSGTTYSFYVKKKCGNDNFSKNVGPRNFTTLSCQAIDLVTVSSIFETTARINWFMETQATEIEYGPSGFDLGSGTKISINRTEYWYDLNNLIPSTTYDVYMRNVCGTDLSPNSEVTSFTTLDVCKKPERLRLISVGRESLRITWDRGDNSSWQVEYGPQGFAIGTGRILNTSISNPLIEAGINPSTTYEFYVRANCGSEGFSKDAGPLVATTQP</sequence>
<dbReference type="PROSITE" id="PS51257">
    <property type="entry name" value="PROKAR_LIPOPROTEIN"/>
    <property type="match status" value="1"/>
</dbReference>
<reference evidence="3 4" key="1">
    <citation type="submission" date="2019-01" db="EMBL/GenBank/DDBJ databases">
        <title>Complete genome sequencing of Aequorivita sp. H23M31.</title>
        <authorList>
            <person name="Bae J.-W."/>
        </authorList>
    </citation>
    <scope>NUCLEOTIDE SEQUENCE [LARGE SCALE GENOMIC DNA]</scope>
    <source>
        <strain evidence="3 4">H23M31</strain>
    </source>
</reference>
<dbReference type="PANTHER" id="PTHR46708:SF2">
    <property type="entry name" value="FIBRONECTIN TYPE-III DOMAIN-CONTAINING PROTEIN"/>
    <property type="match status" value="1"/>
</dbReference>
<gene>
    <name evidence="3" type="ORF">EI546_11770</name>
</gene>
<evidence type="ECO:0000313" key="3">
    <source>
        <dbReference type="EMBL" id="QAA82352.1"/>
    </source>
</evidence>
<evidence type="ECO:0000313" key="4">
    <source>
        <dbReference type="Proteomes" id="UP000285517"/>
    </source>
</evidence>
<feature type="domain" description="Fibronectin type-III" evidence="2">
    <location>
        <begin position="123"/>
        <end position="211"/>
    </location>
</feature>
<dbReference type="InterPro" id="IPR013783">
    <property type="entry name" value="Ig-like_fold"/>
</dbReference>
<dbReference type="SUPFAM" id="SSF49265">
    <property type="entry name" value="Fibronectin type III"/>
    <property type="match status" value="2"/>
</dbReference>
<organism evidence="3 4">
    <name type="scientific">Aequorivita ciconiae</name>
    <dbReference type="NCBI Taxonomy" id="2494375"/>
    <lineage>
        <taxon>Bacteria</taxon>
        <taxon>Pseudomonadati</taxon>
        <taxon>Bacteroidota</taxon>
        <taxon>Flavobacteriia</taxon>
        <taxon>Flavobacteriales</taxon>
        <taxon>Flavobacteriaceae</taxon>
        <taxon>Aequorivita</taxon>
    </lineage>
</organism>
<dbReference type="CDD" id="cd00063">
    <property type="entry name" value="FN3"/>
    <property type="match status" value="2"/>
</dbReference>
<dbReference type="EMBL" id="CP034951">
    <property type="protein sequence ID" value="QAA82352.1"/>
    <property type="molecule type" value="Genomic_DNA"/>
</dbReference>
<evidence type="ECO:0000259" key="2">
    <source>
        <dbReference type="PROSITE" id="PS50853"/>
    </source>
</evidence>
<dbReference type="Gene3D" id="2.60.40.10">
    <property type="entry name" value="Immunoglobulins"/>
    <property type="match status" value="3"/>
</dbReference>
<feature type="domain" description="Fibronectin type-III" evidence="2">
    <location>
        <begin position="214"/>
        <end position="302"/>
    </location>
</feature>
<protein>
    <recommendedName>
        <fullName evidence="2">Fibronectin type-III domain-containing protein</fullName>
    </recommendedName>
</protein>
<evidence type="ECO:0000256" key="1">
    <source>
        <dbReference type="ARBA" id="ARBA00022737"/>
    </source>
</evidence>
<dbReference type="AlphaFoldDB" id="A0A410G4Z7"/>
<dbReference type="PROSITE" id="PS50853">
    <property type="entry name" value="FN3"/>
    <property type="match status" value="2"/>
</dbReference>
<name>A0A410G4Z7_9FLAO</name>